<dbReference type="Pfam" id="PF07039">
    <property type="entry name" value="SGF29_Tudor"/>
    <property type="match status" value="1"/>
</dbReference>
<dbReference type="STRING" id="35128.B8CA92"/>
<dbReference type="PROSITE" id="PS51518">
    <property type="entry name" value="SGF29_C"/>
    <property type="match status" value="1"/>
</dbReference>
<feature type="compositionally biased region" description="Low complexity" evidence="1">
    <location>
        <begin position="331"/>
        <end position="352"/>
    </location>
</feature>
<feature type="region of interest" description="Disordered" evidence="1">
    <location>
        <begin position="306"/>
        <end position="359"/>
    </location>
</feature>
<feature type="compositionally biased region" description="Basic and acidic residues" evidence="1">
    <location>
        <begin position="103"/>
        <end position="118"/>
    </location>
</feature>
<dbReference type="Gene3D" id="6.10.140.1740">
    <property type="match status" value="1"/>
</dbReference>
<feature type="compositionally biased region" description="Gly residues" evidence="1">
    <location>
        <begin position="82"/>
        <end position="97"/>
    </location>
</feature>
<dbReference type="Proteomes" id="UP000001449">
    <property type="component" value="Chromosome 12"/>
</dbReference>
<dbReference type="InParanoid" id="B8CA92"/>
<evidence type="ECO:0000313" key="3">
    <source>
        <dbReference type="EMBL" id="EED89466.1"/>
    </source>
</evidence>
<dbReference type="SMART" id="SM01408">
    <property type="entry name" value="ING"/>
    <property type="match status" value="1"/>
</dbReference>
<dbReference type="CDD" id="cd20393">
    <property type="entry name" value="Tudor_SGF29_rpt1"/>
    <property type="match status" value="1"/>
</dbReference>
<dbReference type="PANTHER" id="PTHR21539:SF0">
    <property type="entry name" value="SAGA-ASSOCIATED FACTOR 29"/>
    <property type="match status" value="1"/>
</dbReference>
<reference evidence="3 4" key="1">
    <citation type="journal article" date="2004" name="Science">
        <title>The genome of the diatom Thalassiosira pseudonana: ecology, evolution, and metabolism.</title>
        <authorList>
            <person name="Armbrust E.V."/>
            <person name="Berges J.A."/>
            <person name="Bowler C."/>
            <person name="Green B.R."/>
            <person name="Martinez D."/>
            <person name="Putnam N.H."/>
            <person name="Zhou S."/>
            <person name="Allen A.E."/>
            <person name="Apt K.E."/>
            <person name="Bechner M."/>
            <person name="Brzezinski M.A."/>
            <person name="Chaal B.K."/>
            <person name="Chiovitti A."/>
            <person name="Davis A.K."/>
            <person name="Demarest M.S."/>
            <person name="Detter J.C."/>
            <person name="Glavina T."/>
            <person name="Goodstein D."/>
            <person name="Hadi M.Z."/>
            <person name="Hellsten U."/>
            <person name="Hildebrand M."/>
            <person name="Jenkins B.D."/>
            <person name="Jurka J."/>
            <person name="Kapitonov V.V."/>
            <person name="Kroger N."/>
            <person name="Lau W.W."/>
            <person name="Lane T.W."/>
            <person name="Larimer F.W."/>
            <person name="Lippmeier J.C."/>
            <person name="Lucas S."/>
            <person name="Medina M."/>
            <person name="Montsant A."/>
            <person name="Obornik M."/>
            <person name="Parker M.S."/>
            <person name="Palenik B."/>
            <person name="Pazour G.J."/>
            <person name="Richardson P.M."/>
            <person name="Rynearson T.A."/>
            <person name="Saito M.A."/>
            <person name="Schwartz D.C."/>
            <person name="Thamatrakoln K."/>
            <person name="Valentin K."/>
            <person name="Vardi A."/>
            <person name="Wilkerson F.P."/>
            <person name="Rokhsar D.S."/>
        </authorList>
    </citation>
    <scope>NUCLEOTIDE SEQUENCE [LARGE SCALE GENOMIC DNA]</scope>
    <source>
        <strain evidence="3 4">CCMP1335</strain>
    </source>
</reference>
<dbReference type="Gene3D" id="2.30.30.140">
    <property type="match status" value="2"/>
</dbReference>
<feature type="domain" description="SGF29 C-terminal" evidence="2">
    <location>
        <begin position="355"/>
        <end position="483"/>
    </location>
</feature>
<dbReference type="InterPro" id="IPR037802">
    <property type="entry name" value="SGF29"/>
</dbReference>
<dbReference type="AlphaFoldDB" id="B8CA92"/>
<dbReference type="Pfam" id="PF12998">
    <property type="entry name" value="ING"/>
    <property type="match status" value="1"/>
</dbReference>
<feature type="compositionally biased region" description="Low complexity" evidence="1">
    <location>
        <begin position="307"/>
        <end position="323"/>
    </location>
</feature>
<evidence type="ECO:0000259" key="2">
    <source>
        <dbReference type="PROSITE" id="PS51518"/>
    </source>
</evidence>
<dbReference type="EMBL" id="CM000647">
    <property type="protein sequence ID" value="EED89466.1"/>
    <property type="molecule type" value="Genomic_DNA"/>
</dbReference>
<organism evidence="3 4">
    <name type="scientific">Thalassiosira pseudonana</name>
    <name type="common">Marine diatom</name>
    <name type="synonym">Cyclotella nana</name>
    <dbReference type="NCBI Taxonomy" id="35128"/>
    <lineage>
        <taxon>Eukaryota</taxon>
        <taxon>Sar</taxon>
        <taxon>Stramenopiles</taxon>
        <taxon>Ochrophyta</taxon>
        <taxon>Bacillariophyta</taxon>
        <taxon>Coscinodiscophyceae</taxon>
        <taxon>Thalassiosirophycidae</taxon>
        <taxon>Thalassiosirales</taxon>
        <taxon>Thalassiosiraceae</taxon>
        <taxon>Thalassiosira</taxon>
    </lineage>
</organism>
<sequence length="483" mass="51435">MSYQYPTATSSTNDITHLECFLESLLSSSLPNEIKRALDHLRDLDHASGVSVGRWREEQDGLLGEVEGVLGRVFDNDDDGDGGVVGGDSSGRSGGNQLGTKRKREEDVNDTAHADPTAKRAKVATQSNLDAVGEGANAPISHTPSPSKKPKRQIPTNYEISTVLQTNIPHYTHRQQSITQQYQQLQQIAQERIHTAIQLKSMVEMALGRLNRDLRLFERELGVEEVVVPSTASVVNGRVVGGIGGGRGRIGCAFSSSSVGVPKRSSVALASASVATVGTAVPKATKANTTTSATVAATPTRHATILATASRQSSSSASSSVVPNVPPPPTTSSGYSSAASSNASLSTATPSALHPPITAQPSKKDLAAMQLFPNTHDWILVKIISYDKYTKIYTLSDEDTESDKIYKIPAVQVVPLNGAERNRYNRGDAVYAVYPDTTVFYHATVGSTTKTGFVLVTFQDDGDENGITHEKAVPLGLVMKVPV</sequence>
<evidence type="ECO:0000256" key="1">
    <source>
        <dbReference type="SAM" id="MobiDB-lite"/>
    </source>
</evidence>
<dbReference type="OMA" id="DITHLEC"/>
<evidence type="ECO:0000313" key="4">
    <source>
        <dbReference type="Proteomes" id="UP000001449"/>
    </source>
</evidence>
<dbReference type="KEGG" id="tps:THAPSDRAFT_24468"/>
<dbReference type="PANTHER" id="PTHR21539">
    <property type="entry name" value="SAGA-ASSOCIATED FACTOR 29"/>
    <property type="match status" value="1"/>
</dbReference>
<keyword evidence="4" id="KW-1185">Reference proteome</keyword>
<protein>
    <recommendedName>
        <fullName evidence="2">SGF29 C-terminal domain-containing protein</fullName>
    </recommendedName>
</protein>
<gene>
    <name evidence="3" type="ORF">THAPSDRAFT_24468</name>
</gene>
<name>B8CA92_THAPS</name>
<dbReference type="GO" id="GO:0000124">
    <property type="term" value="C:SAGA complex"/>
    <property type="evidence" value="ECO:0000318"/>
    <property type="project" value="GO_Central"/>
</dbReference>
<proteinExistence type="predicted"/>
<reference evidence="3 4" key="2">
    <citation type="journal article" date="2008" name="Nature">
        <title>The Phaeodactylum genome reveals the evolutionary history of diatom genomes.</title>
        <authorList>
            <person name="Bowler C."/>
            <person name="Allen A.E."/>
            <person name="Badger J.H."/>
            <person name="Grimwood J."/>
            <person name="Jabbari K."/>
            <person name="Kuo A."/>
            <person name="Maheswari U."/>
            <person name="Martens C."/>
            <person name="Maumus F."/>
            <person name="Otillar R.P."/>
            <person name="Rayko E."/>
            <person name="Salamov A."/>
            <person name="Vandepoele K."/>
            <person name="Beszteri B."/>
            <person name="Gruber A."/>
            <person name="Heijde M."/>
            <person name="Katinka M."/>
            <person name="Mock T."/>
            <person name="Valentin K."/>
            <person name="Verret F."/>
            <person name="Berges J.A."/>
            <person name="Brownlee C."/>
            <person name="Cadoret J.P."/>
            <person name="Chiovitti A."/>
            <person name="Choi C.J."/>
            <person name="Coesel S."/>
            <person name="De Martino A."/>
            <person name="Detter J.C."/>
            <person name="Durkin C."/>
            <person name="Falciatore A."/>
            <person name="Fournet J."/>
            <person name="Haruta M."/>
            <person name="Huysman M.J."/>
            <person name="Jenkins B.D."/>
            <person name="Jiroutova K."/>
            <person name="Jorgensen R.E."/>
            <person name="Joubert Y."/>
            <person name="Kaplan A."/>
            <person name="Kroger N."/>
            <person name="Kroth P.G."/>
            <person name="La Roche J."/>
            <person name="Lindquist E."/>
            <person name="Lommer M."/>
            <person name="Martin-Jezequel V."/>
            <person name="Lopez P.J."/>
            <person name="Lucas S."/>
            <person name="Mangogna M."/>
            <person name="McGinnis K."/>
            <person name="Medlin L.K."/>
            <person name="Montsant A."/>
            <person name="Oudot-Le Secq M.P."/>
            <person name="Napoli C."/>
            <person name="Obornik M."/>
            <person name="Parker M.S."/>
            <person name="Petit J.L."/>
            <person name="Porcel B.M."/>
            <person name="Poulsen N."/>
            <person name="Robison M."/>
            <person name="Rychlewski L."/>
            <person name="Rynearson T.A."/>
            <person name="Schmutz J."/>
            <person name="Shapiro H."/>
            <person name="Siaut M."/>
            <person name="Stanley M."/>
            <person name="Sussman M.R."/>
            <person name="Taylor A.R."/>
            <person name="Vardi A."/>
            <person name="von Dassow P."/>
            <person name="Vyverman W."/>
            <person name="Willis A."/>
            <person name="Wyrwicz L.S."/>
            <person name="Rokhsar D.S."/>
            <person name="Weissenbach J."/>
            <person name="Armbrust E.V."/>
            <person name="Green B.R."/>
            <person name="Van de Peer Y."/>
            <person name="Grigoriev I.V."/>
        </authorList>
    </citation>
    <scope>NUCLEOTIDE SEQUENCE [LARGE SCALE GENOMIC DNA]</scope>
    <source>
        <strain evidence="3 4">CCMP1335</strain>
    </source>
</reference>
<dbReference type="eggNOG" id="KOG3038">
    <property type="taxonomic scope" value="Eukaryota"/>
</dbReference>
<accession>B8CA92</accession>
<dbReference type="InterPro" id="IPR010750">
    <property type="entry name" value="SGF29_tudor-like_dom"/>
</dbReference>
<dbReference type="GeneID" id="7445811"/>
<dbReference type="PaxDb" id="35128-Thaps24468"/>
<dbReference type="RefSeq" id="XP_002293005.1">
    <property type="nucleotide sequence ID" value="XM_002292969.1"/>
</dbReference>
<dbReference type="InterPro" id="IPR024610">
    <property type="entry name" value="ING_N_histone-binding"/>
</dbReference>
<feature type="region of interest" description="Disordered" evidence="1">
    <location>
        <begin position="73"/>
        <end position="153"/>
    </location>
</feature>
<dbReference type="InterPro" id="IPR047288">
    <property type="entry name" value="Tudor_SGF29_rpt1"/>
</dbReference>
<dbReference type="HOGENOM" id="CLU_565640_0_0_1"/>